<dbReference type="GO" id="GO:0004866">
    <property type="term" value="F:endopeptidase inhibitor activity"/>
    <property type="evidence" value="ECO:0007669"/>
    <property type="project" value="InterPro"/>
</dbReference>
<sequence length="2112" mass="239194">MLTAIICCSLVTSAQTASSYAKQWEEIDSLIVLKDLPKTALKKVNILYNDAKVKSLHDEIIKALLYRLSLENKTTDDDINNKVVLLKAELHTTNDAVSKAILSVILANTLKKFYSQNAWKNRDRKETDIKEADVATWSNAQFKEIIDSLYAAALISKQILQQTNTNAIKAILIKGNMANTRPTLYDLLAHEALDYYKTGLAYLSRPAYTFELTDVHALANAQNFMQYNFVTKDTASHILKTLHLYQELLRFHKIDADPSAFIDVNLERINWANARANIDDKEALYVSALTDAAGSFPNAKPAAEAWYLLAKLEADKASSYNALTDTTQRFGYVKSKKIITERLTAMPDSCYGNEAMKSLLNDIEKPELNTNAESVNVPNMPFRLLVNYRNIDTLYARLLLQKDIDKPAKKKHYNRWEGVALLSPLKTFIQPLPQTKDYQQHAVEIRIDGLPVGNYSILFSNNKDFSDDKDKLALQPITVSGLAYLRNGFDYFVVDRESGQPLQNVKITGSVSVQNEQNKEWSNKKFKILYTDSTGHFVLPFNNNAGIYGDVKLMLQKGNDKLETGDYLYSYRNSYNNDNDEVDDSTYEEDNSRVYFFTDRSIYRPGQTVFYKGIVLTKDGKTKQQKLYNYTDSIEVDLYDANGKQIDSMFVMLNEYGSFAGKFLLPENVLTGEFSIETLDFDGEAEFNVEEYKRPTFYVEFDTLKGSYRLNDTITVTGIVKSYAGSNIDNARISYNIQRTANFPYSYLFWRTRMPYSSETQIADSIISTDVNGVFKISFVSKPDSSIEKQTEPLFNFKIELSATDANGETRESSTSVMVGYKSMVVQANVPSIAEVNNFKNIFITTKNNSAENIPANVDIVIKRLKTPEKAYRKRLWQQPDQFVMDKNTFEQYFPYDEYKAETDYHEWAKLGAVVKDTFNTTNTSSYKLPEQLQQGWYCIEVSAKDKYGDTIKDVCYVQLYDMNAAGLPSPQTNFSQNISNTGAPGDKAQLLIGTSDADVFVIKKLSRGDKNVAGSFQYINLNNNKKQIEYTIQPTDHDNIGLYYAFIKHNRFYTGGMQVYIANEVKNLDITYSSFRNKTEPGSKETWTVQVANNDGTKAGAELLTSMYDVSLDQFKKHEWALPYFNTNSYVNNDWRSSLLYVKSSEESYPGNNNNLLFKARDHIAQSADEFWNIYSFKRIYKLQTEKHSGRKIKTEDYDKQFTTDPEFMAMRLAARDNKAVVTAYGVQKKTSVTVAAASIQIRGTSSLNEKALLVIDGVISDKSADDINAEDIDNIIVLKGSEATALYGAKAANGAIVITTKEFALRNGKKKEEEPQVQIRKNFNETAFFYPQLHADSAGNYSFSFTMPEALTTWKWMSLAHTKDAAFGLKWQNIITQKTLMVQPGLPRFLRQGDTIDITAKLTNLSGSVLTGKATLQLFDAINNEPLNDVFKINITAQNFNAAPDKSTVVNFPVNIPRSFTHPLIVKIIAQSGRYSDGEERILPVLSNRLLVTETLPLYMPGEGSKTCTFEKLLNNNSSTLTNESLTVEYTPNPVWYVVQSLPYLMQFPHECAEQTFNRFYANVLGAFIVSQNPSIKNVFNKWKQDTTAMESNLETNPELKQILLNETPWVSDANGGQQQKRNIALLFDSAKMNSSMENILQQLKQMQKSNGAFAWFSGGNDDRYITQYILTGIGKLKKLNAIPALQQNILNEITNKALLYADKEAEKEYEALVKRKADLTKEQLTPLMIQYWYMRSFFGEAQHKSFPAEALDFYMKQAEQYWMKQTPYLQGMVALALNRLLPVMQPLSKFKNSQLDIIKSLKENAVKDVEKGIYWKNNSSGYYWYQSPLEAQSLLINAFEEIAPGDTCINAMRRWLILNKQVNNWETTKATADACYALLSGNNINTQNLAVNIKLGDLVVSTISEMQESGSGYIKHSIDGKDIRPAMSNIEVSVSNPVAKSNNYPSSYGAVYWQYFEDMDKITAATSPLSVSKKLFIEKSSDKGKMLYAINEKDTLKTGDKIIVRLTLKTDRDMDYVYLKDLRAASMEPVNVLSGYKWRDGFGYYESTKDAASNFFIDHLSKGTYILEYAVYITHAGIFSAGIASVQCMYAPEFSAHSESTKPLFLKGE</sequence>
<evidence type="ECO:0000313" key="4">
    <source>
        <dbReference type="Proteomes" id="UP000199031"/>
    </source>
</evidence>
<dbReference type="Pfam" id="PF07715">
    <property type="entry name" value="Plug"/>
    <property type="match status" value="1"/>
</dbReference>
<dbReference type="InterPro" id="IPR001599">
    <property type="entry name" value="Macroglobln_a2"/>
</dbReference>
<dbReference type="Pfam" id="PF01835">
    <property type="entry name" value="MG2"/>
    <property type="match status" value="1"/>
</dbReference>
<dbReference type="Gene3D" id="2.60.40.1930">
    <property type="match status" value="1"/>
</dbReference>
<reference evidence="3 4" key="1">
    <citation type="submission" date="2016-10" db="EMBL/GenBank/DDBJ databases">
        <authorList>
            <person name="de Groot N.N."/>
        </authorList>
    </citation>
    <scope>NUCLEOTIDE SEQUENCE [LARGE SCALE GENOMIC DNA]</scope>
    <source>
        <strain evidence="3 4">DSM 28286</strain>
    </source>
</reference>
<dbReference type="STRING" id="1465490.SAMN05444277_101298"/>
<protein>
    <submittedName>
        <fullName evidence="3">TonB-dependent outer membrane receptor, SusC/RagA subfamily, signature region</fullName>
    </submittedName>
</protein>
<dbReference type="Gene3D" id="2.170.130.10">
    <property type="entry name" value="TonB-dependent receptor, plug domain"/>
    <property type="match status" value="1"/>
</dbReference>
<dbReference type="SUPFAM" id="SSF48239">
    <property type="entry name" value="Terpenoid cyclases/Protein prenyltransferases"/>
    <property type="match status" value="1"/>
</dbReference>
<evidence type="ECO:0000259" key="2">
    <source>
        <dbReference type="SMART" id="SM01360"/>
    </source>
</evidence>
<dbReference type="InterPro" id="IPR008930">
    <property type="entry name" value="Terpenoid_cyclase/PrenylTrfase"/>
</dbReference>
<organism evidence="3 4">
    <name type="scientific">Parafilimonas terrae</name>
    <dbReference type="NCBI Taxonomy" id="1465490"/>
    <lineage>
        <taxon>Bacteria</taxon>
        <taxon>Pseudomonadati</taxon>
        <taxon>Bacteroidota</taxon>
        <taxon>Chitinophagia</taxon>
        <taxon>Chitinophagales</taxon>
        <taxon>Chitinophagaceae</taxon>
        <taxon>Parafilimonas</taxon>
    </lineage>
</organism>
<gene>
    <name evidence="3" type="ORF">SAMN05444277_101298</name>
</gene>
<feature type="domain" description="Alpha-2-macroglobulin" evidence="2">
    <location>
        <begin position="1328"/>
        <end position="1418"/>
    </location>
</feature>
<dbReference type="InterPro" id="IPR002890">
    <property type="entry name" value="MG2"/>
</dbReference>
<dbReference type="EMBL" id="FOXQ01000001">
    <property type="protein sequence ID" value="SFP59042.1"/>
    <property type="molecule type" value="Genomic_DNA"/>
</dbReference>
<dbReference type="Gene3D" id="1.50.10.20">
    <property type="match status" value="1"/>
</dbReference>
<dbReference type="InterPro" id="IPR012910">
    <property type="entry name" value="Plug_dom"/>
</dbReference>
<name>A0A1I5RKI3_9BACT</name>
<keyword evidence="4" id="KW-1185">Reference proteome</keyword>
<dbReference type="InterPro" id="IPR051802">
    <property type="entry name" value="YfhM-like"/>
</dbReference>
<keyword evidence="3" id="KW-0675">Receptor</keyword>
<evidence type="ECO:0000313" key="3">
    <source>
        <dbReference type="EMBL" id="SFP59042.1"/>
    </source>
</evidence>
<accession>A0A1I5RKI3</accession>
<dbReference type="InterPro" id="IPR041246">
    <property type="entry name" value="Bact_MG10"/>
</dbReference>
<dbReference type="Pfam" id="PF00207">
    <property type="entry name" value="A2M"/>
    <property type="match status" value="1"/>
</dbReference>
<comment type="similarity">
    <text evidence="1">Belongs to the protease inhibitor I39 (alpha-2-macroglobulin) family. Bacterial alpha-2-macroglobulin subfamily.</text>
</comment>
<dbReference type="Proteomes" id="UP000199031">
    <property type="component" value="Unassembled WGS sequence"/>
</dbReference>
<dbReference type="SUPFAM" id="SSF56935">
    <property type="entry name" value="Porins"/>
    <property type="match status" value="1"/>
</dbReference>
<dbReference type="Pfam" id="PF17973">
    <property type="entry name" value="bMG10"/>
    <property type="match status" value="1"/>
</dbReference>
<dbReference type="InterPro" id="IPR037066">
    <property type="entry name" value="Plug_dom_sf"/>
</dbReference>
<dbReference type="PANTHER" id="PTHR40094:SF1">
    <property type="entry name" value="UBIQUITIN DOMAIN-CONTAINING PROTEIN"/>
    <property type="match status" value="1"/>
</dbReference>
<dbReference type="SMART" id="SM01360">
    <property type="entry name" value="A2M"/>
    <property type="match status" value="1"/>
</dbReference>
<evidence type="ECO:0000256" key="1">
    <source>
        <dbReference type="ARBA" id="ARBA00010556"/>
    </source>
</evidence>
<dbReference type="PANTHER" id="PTHR40094">
    <property type="entry name" value="ALPHA-2-MACROGLOBULIN HOMOLOG"/>
    <property type="match status" value="1"/>
</dbReference>
<proteinExistence type="inferred from homology"/>